<keyword evidence="4 9" id="KW-0547">Nucleotide-binding</keyword>
<sequence length="425" mass="47755">MTHTAQYNYIPGVESLERYTPGGYHPVNIGDTFRDRYRVVDKLGFGGYSTVWLVRDTVLGRYSALKVGIADSRLPDSEIRVLHALASPSAGLQQPGRALLPCILDEFEHDGPNGRHPCYVTTPARGDLRQAKERGMFPLEVSRALSGGLATAVAYMHSHGYVHGDIHLGNILVRLPSSFDGLSIERFYEEYGKPETVPITRLDGGELPCNVPTHAVVPIDLGIPARQFKLADARPILSDLGESFSPASGEIRLGEDCHTPLPVRPPESLLAPDAALSYSSDVWQLALAIWDIVSMKSLFSHDFATEDEMISQHVDLLGRLPHPWREKWSPQEDRFFGKDGQRRNVREMLWPSLEVAFEEGVQKYRRKLGVGAMDEEERVAFLALMRQMLVFRPEERISAEQVLGADWMVRWALPDFERSEMRLDP</sequence>
<keyword evidence="3" id="KW-0808">Transferase</keyword>
<feature type="binding site" evidence="9">
    <location>
        <position position="66"/>
    </location>
    <ligand>
        <name>ATP</name>
        <dbReference type="ChEBI" id="CHEBI:30616"/>
    </ligand>
</feature>
<dbReference type="PROSITE" id="PS00107">
    <property type="entry name" value="PROTEIN_KINASE_ATP"/>
    <property type="match status" value="1"/>
</dbReference>
<keyword evidence="2" id="KW-0723">Serine/threonine-protein kinase</keyword>
<name>A0ABR3WDA2_9PEZI</name>
<evidence type="ECO:0000256" key="2">
    <source>
        <dbReference type="ARBA" id="ARBA00022527"/>
    </source>
</evidence>
<accession>A0ABR3WDA2</accession>
<dbReference type="InterPro" id="IPR000719">
    <property type="entry name" value="Prot_kinase_dom"/>
</dbReference>
<evidence type="ECO:0000256" key="1">
    <source>
        <dbReference type="ARBA" id="ARBA00012513"/>
    </source>
</evidence>
<dbReference type="PANTHER" id="PTHR47634">
    <property type="entry name" value="PROTEIN KINASE DOMAIN-CONTAINING PROTEIN-RELATED"/>
    <property type="match status" value="1"/>
</dbReference>
<keyword evidence="6 9" id="KW-0067">ATP-binding</keyword>
<feature type="domain" description="Protein kinase" evidence="10">
    <location>
        <begin position="37"/>
        <end position="408"/>
    </location>
</feature>
<dbReference type="Gene3D" id="1.10.510.10">
    <property type="entry name" value="Transferase(Phosphotransferase) domain 1"/>
    <property type="match status" value="1"/>
</dbReference>
<comment type="catalytic activity">
    <reaction evidence="8">
        <text>L-seryl-[protein] + ATP = O-phospho-L-seryl-[protein] + ADP + H(+)</text>
        <dbReference type="Rhea" id="RHEA:17989"/>
        <dbReference type="Rhea" id="RHEA-COMP:9863"/>
        <dbReference type="Rhea" id="RHEA-COMP:11604"/>
        <dbReference type="ChEBI" id="CHEBI:15378"/>
        <dbReference type="ChEBI" id="CHEBI:29999"/>
        <dbReference type="ChEBI" id="CHEBI:30616"/>
        <dbReference type="ChEBI" id="CHEBI:83421"/>
        <dbReference type="ChEBI" id="CHEBI:456216"/>
        <dbReference type="EC" id="2.7.11.1"/>
    </reaction>
</comment>
<dbReference type="SMART" id="SM00220">
    <property type="entry name" value="S_TKc"/>
    <property type="match status" value="1"/>
</dbReference>
<comment type="catalytic activity">
    <reaction evidence="7">
        <text>L-threonyl-[protein] + ATP = O-phospho-L-threonyl-[protein] + ADP + H(+)</text>
        <dbReference type="Rhea" id="RHEA:46608"/>
        <dbReference type="Rhea" id="RHEA-COMP:11060"/>
        <dbReference type="Rhea" id="RHEA-COMP:11605"/>
        <dbReference type="ChEBI" id="CHEBI:15378"/>
        <dbReference type="ChEBI" id="CHEBI:30013"/>
        <dbReference type="ChEBI" id="CHEBI:30616"/>
        <dbReference type="ChEBI" id="CHEBI:61977"/>
        <dbReference type="ChEBI" id="CHEBI:456216"/>
        <dbReference type="EC" id="2.7.11.1"/>
    </reaction>
</comment>
<dbReference type="Gene3D" id="3.30.200.20">
    <property type="entry name" value="Phosphorylase Kinase, domain 1"/>
    <property type="match status" value="1"/>
</dbReference>
<protein>
    <recommendedName>
        <fullName evidence="1">non-specific serine/threonine protein kinase</fullName>
        <ecNumber evidence="1">2.7.11.1</ecNumber>
    </recommendedName>
</protein>
<dbReference type="InterPro" id="IPR051334">
    <property type="entry name" value="SRPK"/>
</dbReference>
<evidence type="ECO:0000256" key="4">
    <source>
        <dbReference type="ARBA" id="ARBA00022741"/>
    </source>
</evidence>
<evidence type="ECO:0000256" key="8">
    <source>
        <dbReference type="ARBA" id="ARBA00048679"/>
    </source>
</evidence>
<dbReference type="PANTHER" id="PTHR47634:SF9">
    <property type="entry name" value="PROTEIN KINASE DOMAIN-CONTAINING PROTEIN-RELATED"/>
    <property type="match status" value="1"/>
</dbReference>
<comment type="caution">
    <text evidence="11">The sequence shown here is derived from an EMBL/GenBank/DDBJ whole genome shotgun (WGS) entry which is preliminary data.</text>
</comment>
<dbReference type="SUPFAM" id="SSF56112">
    <property type="entry name" value="Protein kinase-like (PK-like)"/>
    <property type="match status" value="1"/>
</dbReference>
<dbReference type="Proteomes" id="UP001586593">
    <property type="component" value="Unassembled WGS sequence"/>
</dbReference>
<evidence type="ECO:0000313" key="12">
    <source>
        <dbReference type="Proteomes" id="UP001586593"/>
    </source>
</evidence>
<organism evidence="11 12">
    <name type="scientific">Phialemonium thermophilum</name>
    <dbReference type="NCBI Taxonomy" id="223376"/>
    <lineage>
        <taxon>Eukaryota</taxon>
        <taxon>Fungi</taxon>
        <taxon>Dikarya</taxon>
        <taxon>Ascomycota</taxon>
        <taxon>Pezizomycotina</taxon>
        <taxon>Sordariomycetes</taxon>
        <taxon>Sordariomycetidae</taxon>
        <taxon>Cephalothecales</taxon>
        <taxon>Cephalothecaceae</taxon>
        <taxon>Phialemonium</taxon>
    </lineage>
</organism>
<evidence type="ECO:0000313" key="11">
    <source>
        <dbReference type="EMBL" id="KAL1859077.1"/>
    </source>
</evidence>
<evidence type="ECO:0000259" key="10">
    <source>
        <dbReference type="PROSITE" id="PS50011"/>
    </source>
</evidence>
<evidence type="ECO:0000256" key="9">
    <source>
        <dbReference type="PROSITE-ProRule" id="PRU10141"/>
    </source>
</evidence>
<keyword evidence="12" id="KW-1185">Reference proteome</keyword>
<evidence type="ECO:0000256" key="6">
    <source>
        <dbReference type="ARBA" id="ARBA00022840"/>
    </source>
</evidence>
<evidence type="ECO:0000256" key="5">
    <source>
        <dbReference type="ARBA" id="ARBA00022777"/>
    </source>
</evidence>
<evidence type="ECO:0000256" key="3">
    <source>
        <dbReference type="ARBA" id="ARBA00022679"/>
    </source>
</evidence>
<reference evidence="11 12" key="1">
    <citation type="journal article" date="2024" name="Commun. Biol.">
        <title>Comparative genomic analysis of thermophilic fungi reveals convergent evolutionary adaptations and gene losses.</title>
        <authorList>
            <person name="Steindorff A.S."/>
            <person name="Aguilar-Pontes M.V."/>
            <person name="Robinson A.J."/>
            <person name="Andreopoulos B."/>
            <person name="LaButti K."/>
            <person name="Kuo A."/>
            <person name="Mondo S."/>
            <person name="Riley R."/>
            <person name="Otillar R."/>
            <person name="Haridas S."/>
            <person name="Lipzen A."/>
            <person name="Grimwood J."/>
            <person name="Schmutz J."/>
            <person name="Clum A."/>
            <person name="Reid I.D."/>
            <person name="Moisan M.C."/>
            <person name="Butler G."/>
            <person name="Nguyen T.T.M."/>
            <person name="Dewar K."/>
            <person name="Conant G."/>
            <person name="Drula E."/>
            <person name="Henrissat B."/>
            <person name="Hansel C."/>
            <person name="Singer S."/>
            <person name="Hutchinson M.I."/>
            <person name="de Vries R.P."/>
            <person name="Natvig D.O."/>
            <person name="Powell A.J."/>
            <person name="Tsang A."/>
            <person name="Grigoriev I.V."/>
        </authorList>
    </citation>
    <scope>NUCLEOTIDE SEQUENCE [LARGE SCALE GENOMIC DNA]</scope>
    <source>
        <strain evidence="11 12">ATCC 24622</strain>
    </source>
</reference>
<keyword evidence="5" id="KW-0418">Kinase</keyword>
<dbReference type="EMBL" id="JAZHXJ010000497">
    <property type="protein sequence ID" value="KAL1859077.1"/>
    <property type="molecule type" value="Genomic_DNA"/>
</dbReference>
<gene>
    <name evidence="11" type="ORF">VTK73DRAFT_7596</name>
</gene>
<evidence type="ECO:0000256" key="7">
    <source>
        <dbReference type="ARBA" id="ARBA00047899"/>
    </source>
</evidence>
<dbReference type="PROSITE" id="PS50011">
    <property type="entry name" value="PROTEIN_KINASE_DOM"/>
    <property type="match status" value="1"/>
</dbReference>
<dbReference type="InterPro" id="IPR017441">
    <property type="entry name" value="Protein_kinase_ATP_BS"/>
</dbReference>
<dbReference type="EC" id="2.7.11.1" evidence="1"/>
<proteinExistence type="predicted"/>
<dbReference type="InterPro" id="IPR011009">
    <property type="entry name" value="Kinase-like_dom_sf"/>
</dbReference>